<evidence type="ECO:0008006" key="2">
    <source>
        <dbReference type="Google" id="ProtNLM"/>
    </source>
</evidence>
<proteinExistence type="predicted"/>
<organism evidence="1">
    <name type="scientific">marine sediment metagenome</name>
    <dbReference type="NCBI Taxonomy" id="412755"/>
    <lineage>
        <taxon>unclassified sequences</taxon>
        <taxon>metagenomes</taxon>
        <taxon>ecological metagenomes</taxon>
    </lineage>
</organism>
<dbReference type="Gene3D" id="3.40.50.620">
    <property type="entry name" value="HUPs"/>
    <property type="match status" value="1"/>
</dbReference>
<gene>
    <name evidence="1" type="ORF">S12H4_60782</name>
</gene>
<evidence type="ECO:0000313" key="1">
    <source>
        <dbReference type="EMBL" id="GAJ16465.1"/>
    </source>
</evidence>
<sequence>KLDPKFKKIIKIMEIPALSISSTDIRRRVKEGKNIKYLVSYEVEKYIYGKDLYCKR</sequence>
<dbReference type="SUPFAM" id="SSF52374">
    <property type="entry name" value="Nucleotidylyl transferase"/>
    <property type="match status" value="1"/>
</dbReference>
<dbReference type="InterPro" id="IPR014729">
    <property type="entry name" value="Rossmann-like_a/b/a_fold"/>
</dbReference>
<dbReference type="EMBL" id="BARW01040104">
    <property type="protein sequence ID" value="GAJ16465.1"/>
    <property type="molecule type" value="Genomic_DNA"/>
</dbReference>
<feature type="non-terminal residue" evidence="1">
    <location>
        <position position="1"/>
    </location>
</feature>
<comment type="caution">
    <text evidence="1">The sequence shown here is derived from an EMBL/GenBank/DDBJ whole genome shotgun (WGS) entry which is preliminary data.</text>
</comment>
<name>X1VXK4_9ZZZZ</name>
<accession>X1VXK4</accession>
<reference evidence="1" key="1">
    <citation type="journal article" date="2014" name="Front. Microbiol.">
        <title>High frequency of phylogenetically diverse reductive dehalogenase-homologous genes in deep subseafloor sedimentary metagenomes.</title>
        <authorList>
            <person name="Kawai M."/>
            <person name="Futagami T."/>
            <person name="Toyoda A."/>
            <person name="Takaki Y."/>
            <person name="Nishi S."/>
            <person name="Hori S."/>
            <person name="Arai W."/>
            <person name="Tsubouchi T."/>
            <person name="Morono Y."/>
            <person name="Uchiyama I."/>
            <person name="Ito T."/>
            <person name="Fujiyama A."/>
            <person name="Inagaki F."/>
            <person name="Takami H."/>
        </authorList>
    </citation>
    <scope>NUCLEOTIDE SEQUENCE</scope>
    <source>
        <strain evidence="1">Expedition CK06-06</strain>
    </source>
</reference>
<dbReference type="AlphaFoldDB" id="X1VXK4"/>
<protein>
    <recommendedName>
        <fullName evidence="2">Cytidyltransferase-like domain-containing protein</fullName>
    </recommendedName>
</protein>